<dbReference type="Proteomes" id="UP000617951">
    <property type="component" value="Unassembled WGS sequence"/>
</dbReference>
<dbReference type="RefSeq" id="WP_249280230.1">
    <property type="nucleotide sequence ID" value="NZ_JACRSS010000002.1"/>
</dbReference>
<evidence type="ECO:0000256" key="1">
    <source>
        <dbReference type="ARBA" id="ARBA00012104"/>
    </source>
</evidence>
<dbReference type="SUPFAM" id="SSF53613">
    <property type="entry name" value="Ribokinase-like"/>
    <property type="match status" value="1"/>
</dbReference>
<accession>A0A926DJX7</accession>
<evidence type="ECO:0000256" key="2">
    <source>
        <dbReference type="ARBA" id="ARBA00022679"/>
    </source>
</evidence>
<dbReference type="Gene3D" id="3.40.1190.20">
    <property type="match status" value="1"/>
</dbReference>
<dbReference type="InterPro" id="IPR004625">
    <property type="entry name" value="PyrdxlKinase"/>
</dbReference>
<keyword evidence="2 7" id="KW-0808">Transferase</keyword>
<evidence type="ECO:0000256" key="4">
    <source>
        <dbReference type="ARBA" id="ARBA00022777"/>
    </source>
</evidence>
<dbReference type="EC" id="2.7.1.35" evidence="1"/>
<feature type="domain" description="Pyridoxamine kinase/Phosphomethylpyrimidine kinase" evidence="6">
    <location>
        <begin position="73"/>
        <end position="256"/>
    </location>
</feature>
<dbReference type="PANTHER" id="PTHR10534">
    <property type="entry name" value="PYRIDOXAL KINASE"/>
    <property type="match status" value="1"/>
</dbReference>
<dbReference type="EMBL" id="JACRSS010000002">
    <property type="protein sequence ID" value="MBC8538470.1"/>
    <property type="molecule type" value="Genomic_DNA"/>
</dbReference>
<dbReference type="InterPro" id="IPR029056">
    <property type="entry name" value="Ribokinase-like"/>
</dbReference>
<dbReference type="CDD" id="cd01173">
    <property type="entry name" value="pyridoxal_pyridoxamine_kinase"/>
    <property type="match status" value="1"/>
</dbReference>
<gene>
    <name evidence="7" type="ORF">H8693_05945</name>
</gene>
<dbReference type="AlphaFoldDB" id="A0A926DJX7"/>
<keyword evidence="3" id="KW-0547">Nucleotide-binding</keyword>
<dbReference type="PANTHER" id="PTHR10534:SF2">
    <property type="entry name" value="PYRIDOXAL KINASE"/>
    <property type="match status" value="1"/>
</dbReference>
<evidence type="ECO:0000259" key="6">
    <source>
        <dbReference type="Pfam" id="PF08543"/>
    </source>
</evidence>
<organism evidence="7 8">
    <name type="scientific">Guopingia tenuis</name>
    <dbReference type="NCBI Taxonomy" id="2763656"/>
    <lineage>
        <taxon>Bacteria</taxon>
        <taxon>Bacillati</taxon>
        <taxon>Bacillota</taxon>
        <taxon>Clostridia</taxon>
        <taxon>Christensenellales</taxon>
        <taxon>Christensenellaceae</taxon>
        <taxon>Guopingia</taxon>
    </lineage>
</organism>
<evidence type="ECO:0000313" key="7">
    <source>
        <dbReference type="EMBL" id="MBC8538470.1"/>
    </source>
</evidence>
<dbReference type="InterPro" id="IPR013749">
    <property type="entry name" value="PM/HMP-P_kinase-1"/>
</dbReference>
<dbReference type="GO" id="GO:0009443">
    <property type="term" value="P:pyridoxal 5'-phosphate salvage"/>
    <property type="evidence" value="ECO:0007669"/>
    <property type="project" value="InterPro"/>
</dbReference>
<keyword evidence="5" id="KW-0067">ATP-binding</keyword>
<comment type="caution">
    <text evidence="7">The sequence shown here is derived from an EMBL/GenBank/DDBJ whole genome shotgun (WGS) entry which is preliminary data.</text>
</comment>
<evidence type="ECO:0000313" key="8">
    <source>
        <dbReference type="Proteomes" id="UP000617951"/>
    </source>
</evidence>
<dbReference type="NCBIfam" id="NF005491">
    <property type="entry name" value="PRK07105.1"/>
    <property type="match status" value="1"/>
</dbReference>
<reference evidence="7" key="1">
    <citation type="submission" date="2020-08" db="EMBL/GenBank/DDBJ databases">
        <title>Genome public.</title>
        <authorList>
            <person name="Liu C."/>
            <person name="Sun Q."/>
        </authorList>
    </citation>
    <scope>NUCLEOTIDE SEQUENCE</scope>
    <source>
        <strain evidence="7">NSJ-63</strain>
    </source>
</reference>
<dbReference type="Pfam" id="PF08543">
    <property type="entry name" value="Phos_pyr_kin"/>
    <property type="match status" value="1"/>
</dbReference>
<dbReference type="GO" id="GO:0005524">
    <property type="term" value="F:ATP binding"/>
    <property type="evidence" value="ECO:0007669"/>
    <property type="project" value="UniProtKB-KW"/>
</dbReference>
<dbReference type="GO" id="GO:0005829">
    <property type="term" value="C:cytosol"/>
    <property type="evidence" value="ECO:0007669"/>
    <property type="project" value="TreeGrafter"/>
</dbReference>
<protein>
    <recommendedName>
        <fullName evidence="1">pyridoxal kinase</fullName>
        <ecNumber evidence="1">2.7.1.35</ecNumber>
    </recommendedName>
</protein>
<sequence>MNKQKRALAVHDISCVGRCSLTVALPIISAAGVDTSILPTAVLSTHTGGFTGYTYRDLTEDILPIADHWESLGLHFDAIYTGYLGSFEQVRLVRELFRRFKKKDTLALVDPAMADNGVLYGGFAPEFPLEMKTLCAEADIIVPNITEAALMLEEPYQEGPYTREYIEGLLRRLGEIGARQVVLTGVYFDEKRLGAASLDTASGEIRYAFQDTVDGYFHGTGDVFGSALLAALLNDKPLEEAMGIAVDYTQRCIVLTAEASQEARYGVCFERALPYLMERLGIR</sequence>
<keyword evidence="4 7" id="KW-0418">Kinase</keyword>
<keyword evidence="8" id="KW-1185">Reference proteome</keyword>
<dbReference type="GO" id="GO:0008478">
    <property type="term" value="F:pyridoxal kinase activity"/>
    <property type="evidence" value="ECO:0007669"/>
    <property type="project" value="UniProtKB-EC"/>
</dbReference>
<name>A0A926DJX7_9FIRM</name>
<evidence type="ECO:0000256" key="3">
    <source>
        <dbReference type="ARBA" id="ARBA00022741"/>
    </source>
</evidence>
<proteinExistence type="predicted"/>
<evidence type="ECO:0000256" key="5">
    <source>
        <dbReference type="ARBA" id="ARBA00022840"/>
    </source>
</evidence>